<feature type="transmembrane region" description="Helical" evidence="1">
    <location>
        <begin position="136"/>
        <end position="154"/>
    </location>
</feature>
<keyword evidence="1" id="KW-0812">Transmembrane</keyword>
<dbReference type="RefSeq" id="WP_076485320.1">
    <property type="nucleotide sequence ID" value="NZ_FTOG01000008.1"/>
</dbReference>
<keyword evidence="1" id="KW-1133">Transmembrane helix</keyword>
<gene>
    <name evidence="2" type="ORF">SAMN05421580_10815</name>
</gene>
<dbReference type="InterPro" id="IPR047784">
    <property type="entry name" value="TrgA"/>
</dbReference>
<reference evidence="3" key="1">
    <citation type="submission" date="2017-01" db="EMBL/GenBank/DDBJ databases">
        <authorList>
            <person name="Varghese N."/>
            <person name="Submissions S."/>
        </authorList>
    </citation>
    <scope>NUCLEOTIDE SEQUENCE [LARGE SCALE GENOMIC DNA]</scope>
    <source>
        <strain evidence="3">DSM 19945</strain>
    </source>
</reference>
<dbReference type="Proteomes" id="UP000186221">
    <property type="component" value="Unassembled WGS sequence"/>
</dbReference>
<name>A0A1N7NMW2_9RHOB</name>
<evidence type="ECO:0000256" key="1">
    <source>
        <dbReference type="SAM" id="Phobius"/>
    </source>
</evidence>
<accession>A0A1N7NMW2</accession>
<keyword evidence="1" id="KW-0472">Membrane</keyword>
<dbReference type="AlphaFoldDB" id="A0A1N7NMW2"/>
<sequence length="158" mass="17142">MQKVVLRDSQIKLPTTAKLFGGLGLAATGFFGAELMARNLPISAAVNGFAGIAASIGLMVGWRVIGLRPGRGVVRALERGLHAVIYLVFWTMLFLGAVQVMHNMVRGRYDMPNEALVDVLSQGMTMAGAVLRFDTIAVLFLGGMVSAILAEWAWKRWH</sequence>
<evidence type="ECO:0000313" key="2">
    <source>
        <dbReference type="EMBL" id="SIS99519.1"/>
    </source>
</evidence>
<feature type="transmembrane region" description="Helical" evidence="1">
    <location>
        <begin position="83"/>
        <end position="102"/>
    </location>
</feature>
<proteinExistence type="predicted"/>
<dbReference type="STRING" id="453582.SAMN05421580_10815"/>
<dbReference type="EMBL" id="FTOG01000008">
    <property type="protein sequence ID" value="SIS99519.1"/>
    <property type="molecule type" value="Genomic_DNA"/>
</dbReference>
<dbReference type="NCBIfam" id="NF033773">
    <property type="entry name" value="tellur_TrgA"/>
    <property type="match status" value="1"/>
</dbReference>
<evidence type="ECO:0000313" key="3">
    <source>
        <dbReference type="Proteomes" id="UP000186221"/>
    </source>
</evidence>
<organism evidence="2 3">
    <name type="scientific">Rhodobacter aestuarii</name>
    <dbReference type="NCBI Taxonomy" id="453582"/>
    <lineage>
        <taxon>Bacteria</taxon>
        <taxon>Pseudomonadati</taxon>
        <taxon>Pseudomonadota</taxon>
        <taxon>Alphaproteobacteria</taxon>
        <taxon>Rhodobacterales</taxon>
        <taxon>Rhodobacter group</taxon>
        <taxon>Rhodobacter</taxon>
    </lineage>
</organism>
<feature type="transmembrane region" description="Helical" evidence="1">
    <location>
        <begin position="20"/>
        <end position="36"/>
    </location>
</feature>
<evidence type="ECO:0008006" key="4">
    <source>
        <dbReference type="Google" id="ProtNLM"/>
    </source>
</evidence>
<feature type="transmembrane region" description="Helical" evidence="1">
    <location>
        <begin position="42"/>
        <end position="62"/>
    </location>
</feature>
<dbReference type="OrthoDB" id="7869508at2"/>
<protein>
    <recommendedName>
        <fullName evidence="4">TrgA family protein</fullName>
    </recommendedName>
</protein>
<keyword evidence="3" id="KW-1185">Reference proteome</keyword>